<dbReference type="SUPFAM" id="SSF81321">
    <property type="entry name" value="Family A G protein-coupled receptor-like"/>
    <property type="match status" value="1"/>
</dbReference>
<dbReference type="AlphaFoldDB" id="A0A8S2EFS2"/>
<dbReference type="EMBL" id="CAJOBA010024960">
    <property type="protein sequence ID" value="CAF3928949.1"/>
    <property type="molecule type" value="Genomic_DNA"/>
</dbReference>
<organism evidence="2 4">
    <name type="scientific">Didymodactylos carnosus</name>
    <dbReference type="NCBI Taxonomy" id="1234261"/>
    <lineage>
        <taxon>Eukaryota</taxon>
        <taxon>Metazoa</taxon>
        <taxon>Spiralia</taxon>
        <taxon>Gnathifera</taxon>
        <taxon>Rotifera</taxon>
        <taxon>Eurotatoria</taxon>
        <taxon>Bdelloidea</taxon>
        <taxon>Philodinida</taxon>
        <taxon>Philodinidae</taxon>
        <taxon>Didymodactylos</taxon>
    </lineage>
</organism>
<sequence>MHNRRKMTPGLPQSSSFVIPDLYTRDYRNHERLLLHDSDDPKYGINQSEHVRSPGRVLIWSSDVQLNLLFDSERLHMDGTFSTSPSMFDQVFIIQAFLHETYNLMIRCVIRQMMALALVPEQYVQSLFVDLGEELNDDEREELANLFKYFNAQWMRQISMWNVYEVPDKTNNFSEGYNHRFKRRIHNSHPNIWAFIDSIRKEVDTVHDIIIQINSGMRPRTKRPNISGTTTSSIASNSYIYGGAITIAVGIIGHICSLLTFSRRVLRHVSTSMFFMVLAVSDLIYVLMSIYDFVMDGLQITTSTPYYVEICRLRGFINGFSMIREFLNTIQRKKTQEQHVHTRALHNLTAAKSQHPTHMPTKALSSI</sequence>
<evidence type="ECO:0000256" key="1">
    <source>
        <dbReference type="SAM" id="Phobius"/>
    </source>
</evidence>
<feature type="transmembrane region" description="Helical" evidence="1">
    <location>
        <begin position="273"/>
        <end position="294"/>
    </location>
</feature>
<dbReference type="Proteomes" id="UP000682733">
    <property type="component" value="Unassembled WGS sequence"/>
</dbReference>
<gene>
    <name evidence="2" type="ORF">OVA965_LOCUS20984</name>
    <name evidence="3" type="ORF">TMI583_LOCUS21519</name>
</gene>
<protein>
    <submittedName>
        <fullName evidence="2">Uncharacterized protein</fullName>
    </submittedName>
</protein>
<evidence type="ECO:0000313" key="2">
    <source>
        <dbReference type="EMBL" id="CAF1138011.1"/>
    </source>
</evidence>
<dbReference type="CDD" id="cd00637">
    <property type="entry name" value="7tm_classA_rhodopsin-like"/>
    <property type="match status" value="1"/>
</dbReference>
<dbReference type="Gene3D" id="1.20.1070.10">
    <property type="entry name" value="Rhodopsin 7-helix transmembrane proteins"/>
    <property type="match status" value="1"/>
</dbReference>
<keyword evidence="1" id="KW-0472">Membrane</keyword>
<keyword evidence="1" id="KW-0812">Transmembrane</keyword>
<feature type="transmembrane region" description="Helical" evidence="1">
    <location>
        <begin position="239"/>
        <end position="261"/>
    </location>
</feature>
<comment type="caution">
    <text evidence="2">The sequence shown here is derived from an EMBL/GenBank/DDBJ whole genome shotgun (WGS) entry which is preliminary data.</text>
</comment>
<evidence type="ECO:0000313" key="4">
    <source>
        <dbReference type="Proteomes" id="UP000677228"/>
    </source>
</evidence>
<evidence type="ECO:0000313" key="3">
    <source>
        <dbReference type="EMBL" id="CAF3928949.1"/>
    </source>
</evidence>
<dbReference type="EMBL" id="CAJNOK010011338">
    <property type="protein sequence ID" value="CAF1138011.1"/>
    <property type="molecule type" value="Genomic_DNA"/>
</dbReference>
<name>A0A8S2EFS2_9BILA</name>
<dbReference type="Proteomes" id="UP000677228">
    <property type="component" value="Unassembled WGS sequence"/>
</dbReference>
<proteinExistence type="predicted"/>
<reference evidence="2" key="1">
    <citation type="submission" date="2021-02" db="EMBL/GenBank/DDBJ databases">
        <authorList>
            <person name="Nowell W R."/>
        </authorList>
    </citation>
    <scope>NUCLEOTIDE SEQUENCE</scope>
</reference>
<keyword evidence="1" id="KW-1133">Transmembrane helix</keyword>
<accession>A0A8S2EFS2</accession>